<protein>
    <recommendedName>
        <fullName evidence="2">Methyltransferase type 11 domain-containing protein</fullName>
    </recommendedName>
</protein>
<feature type="transmembrane region" description="Helical" evidence="1">
    <location>
        <begin position="12"/>
        <end position="31"/>
    </location>
</feature>
<dbReference type="AlphaFoldDB" id="V3Z1Q7"/>
<gene>
    <name evidence="3" type="ORF">LOTGIDRAFT_236265</name>
</gene>
<feature type="domain" description="Methyltransferase type 11" evidence="2">
    <location>
        <begin position="103"/>
        <end position="222"/>
    </location>
</feature>
<evidence type="ECO:0000313" key="4">
    <source>
        <dbReference type="Proteomes" id="UP000030746"/>
    </source>
</evidence>
<dbReference type="RefSeq" id="XP_009064840.1">
    <property type="nucleotide sequence ID" value="XM_009066592.1"/>
</dbReference>
<dbReference type="OrthoDB" id="506498at2759"/>
<dbReference type="SUPFAM" id="SSF53335">
    <property type="entry name" value="S-adenosyl-L-methionine-dependent methyltransferases"/>
    <property type="match status" value="1"/>
</dbReference>
<dbReference type="Pfam" id="PF08241">
    <property type="entry name" value="Methyltransf_11"/>
    <property type="match status" value="1"/>
</dbReference>
<dbReference type="HOGENOM" id="CLU_057403_0_0_1"/>
<keyword evidence="1" id="KW-1133">Transmembrane helix</keyword>
<dbReference type="GeneID" id="20250096"/>
<dbReference type="InterPro" id="IPR027625">
    <property type="entry name" value="OvoA_Cterm"/>
</dbReference>
<dbReference type="InterPro" id="IPR013216">
    <property type="entry name" value="Methyltransf_11"/>
</dbReference>
<accession>V3Z1Q7</accession>
<reference evidence="3 4" key="1">
    <citation type="journal article" date="2013" name="Nature">
        <title>Insights into bilaterian evolution from three spiralian genomes.</title>
        <authorList>
            <person name="Simakov O."/>
            <person name="Marletaz F."/>
            <person name="Cho S.J."/>
            <person name="Edsinger-Gonzales E."/>
            <person name="Havlak P."/>
            <person name="Hellsten U."/>
            <person name="Kuo D.H."/>
            <person name="Larsson T."/>
            <person name="Lv J."/>
            <person name="Arendt D."/>
            <person name="Savage R."/>
            <person name="Osoegawa K."/>
            <person name="de Jong P."/>
            <person name="Grimwood J."/>
            <person name="Chapman J.A."/>
            <person name="Shapiro H."/>
            <person name="Aerts A."/>
            <person name="Otillar R.P."/>
            <person name="Terry A.Y."/>
            <person name="Boore J.L."/>
            <person name="Grigoriev I.V."/>
            <person name="Lindberg D.R."/>
            <person name="Seaver E.C."/>
            <person name="Weisblat D.A."/>
            <person name="Putnam N.H."/>
            <person name="Rokhsar D.S."/>
        </authorList>
    </citation>
    <scope>NUCLEOTIDE SEQUENCE [LARGE SCALE GENOMIC DNA]</scope>
</reference>
<keyword evidence="1" id="KW-0812">Transmembrane</keyword>
<keyword evidence="4" id="KW-1185">Reference proteome</keyword>
<dbReference type="PANTHER" id="PTHR45445:SF2">
    <property type="entry name" value="METHYLTRANSFERASE TYPE 11 DOMAIN-CONTAINING PROTEIN"/>
    <property type="match status" value="1"/>
</dbReference>
<dbReference type="STRING" id="225164.V3Z1Q7"/>
<proteinExistence type="predicted"/>
<evidence type="ECO:0000256" key="1">
    <source>
        <dbReference type="SAM" id="Phobius"/>
    </source>
</evidence>
<dbReference type="KEGG" id="lgi:LOTGIDRAFT_236265"/>
<dbReference type="Proteomes" id="UP000030746">
    <property type="component" value="Unassembled WGS sequence"/>
</dbReference>
<dbReference type="CTD" id="20250096"/>
<organism evidence="3 4">
    <name type="scientific">Lottia gigantea</name>
    <name type="common">Giant owl limpet</name>
    <dbReference type="NCBI Taxonomy" id="225164"/>
    <lineage>
        <taxon>Eukaryota</taxon>
        <taxon>Metazoa</taxon>
        <taxon>Spiralia</taxon>
        <taxon>Lophotrochozoa</taxon>
        <taxon>Mollusca</taxon>
        <taxon>Gastropoda</taxon>
        <taxon>Patellogastropoda</taxon>
        <taxon>Lottioidea</taxon>
        <taxon>Lottiidae</taxon>
        <taxon>Lottia</taxon>
    </lineage>
</organism>
<evidence type="ECO:0000259" key="2">
    <source>
        <dbReference type="Pfam" id="PF08241"/>
    </source>
</evidence>
<dbReference type="PANTHER" id="PTHR45445">
    <property type="match status" value="1"/>
</dbReference>
<dbReference type="EMBL" id="KB203505">
    <property type="protein sequence ID" value="ESO84473.1"/>
    <property type="molecule type" value="Genomic_DNA"/>
</dbReference>
<dbReference type="CDD" id="cd02440">
    <property type="entry name" value="AdoMet_MTases"/>
    <property type="match status" value="1"/>
</dbReference>
<keyword evidence="1" id="KW-0472">Membrane</keyword>
<name>V3Z1Q7_LOTGI</name>
<dbReference type="NCBIfam" id="TIGR04345">
    <property type="entry name" value="ovoA_Cterm"/>
    <property type="match status" value="1"/>
</dbReference>
<evidence type="ECO:0000313" key="3">
    <source>
        <dbReference type="EMBL" id="ESO84473.1"/>
    </source>
</evidence>
<dbReference type="InterPro" id="IPR029063">
    <property type="entry name" value="SAM-dependent_MTases_sf"/>
</dbReference>
<dbReference type="GO" id="GO:0008757">
    <property type="term" value="F:S-adenosylmethionine-dependent methyltransferase activity"/>
    <property type="evidence" value="ECO:0007669"/>
    <property type="project" value="InterPro"/>
</dbReference>
<dbReference type="Gene3D" id="3.40.50.150">
    <property type="entry name" value="Vaccinia Virus protein VP39"/>
    <property type="match status" value="1"/>
</dbReference>
<dbReference type="OMA" id="SWWEDAT"/>
<sequence length="298" mass="33897">MASVTAFGIDHRYIVIPAMALSVGVACYSSYKLYSERNDRRHQNVYETKKLLSEYLVFHYGQPNEILKYDFGPKDALDFPKRCADLCLKHYKPKAGVPARAFDIGCAVGRSSFELARIFDDVVGLDYSQRFVDTCNQLKLDGLINYSIYDEGEITTDLTARVDKTIHRDRTRFIQGDACCLPADLGQFGVVLAANLICRLHHPFDFLWRMGDLVAPGGILVITSPYTWLAEYTERENLLGGYYNKDGQPVTGFMTLLKSLGPFFDLVDDINMPFFIRETARKNQWTVAHATVWKRKSN</sequence>